<name>A0A514DCH0_9VIRU</name>
<evidence type="ECO:0000256" key="1">
    <source>
        <dbReference type="SAM" id="MobiDB-lite"/>
    </source>
</evidence>
<sequence>MARKRNRRAPQPQNGRRGGGQAQMPVLGIVEVDIPKDGSVTSAYMDFARLPHLKNMGSGKHEYRVTSASASITVATRSGNDGEIVALFYPKAWTPTSAADMKSNGGAYRYISAAAWSVNMSSASDWTNVANQAGYVYLCGYALEKVTKVSVLIRGNVQFR</sequence>
<evidence type="ECO:0000313" key="2">
    <source>
        <dbReference type="EMBL" id="QDH91314.1"/>
    </source>
</evidence>
<feature type="region of interest" description="Disordered" evidence="1">
    <location>
        <begin position="1"/>
        <end position="23"/>
    </location>
</feature>
<reference evidence="2" key="1">
    <citation type="submission" date="2019-05" db="EMBL/GenBank/DDBJ databases">
        <title>Metatranscriptomic reconstruction reveals RNA viruses with the potential to shape carbon cycling in soil.</title>
        <authorList>
            <person name="Starr E.P."/>
            <person name="Nuccio E."/>
            <person name="Pett-Ridge J."/>
            <person name="Banfield J.F."/>
            <person name="Firestone M.K."/>
        </authorList>
    </citation>
    <scope>NUCLEOTIDE SEQUENCE</scope>
    <source>
        <strain evidence="2">H2_Rhizo_Litter_49_scaffold_14731</strain>
    </source>
</reference>
<gene>
    <name evidence="2" type="ORF">H2RhizoL4914731_000001</name>
</gene>
<organism evidence="2">
    <name type="scientific">Riboviria sp</name>
    <dbReference type="NCBI Taxonomy" id="2585031"/>
    <lineage>
        <taxon>Viruses</taxon>
        <taxon>Riboviria</taxon>
    </lineage>
</organism>
<dbReference type="EMBL" id="MN036158">
    <property type="protein sequence ID" value="QDH91314.1"/>
    <property type="molecule type" value="Genomic_DNA"/>
</dbReference>
<protein>
    <submittedName>
        <fullName evidence="2">Uncharacterized protein</fullName>
    </submittedName>
</protein>
<proteinExistence type="predicted"/>
<accession>A0A514DCH0</accession>